<sequence>MRVAVYPGSFDPITNGHIDVLERSSKIFDRIIIAVVHNVTKKAMFTLDERVDMIRQSAAHIPNVEISCFSGLLANYLIEKQACAIIRGLRTVTDFEYEMHMAMINREIIPEIDTIFVTSDKNYIFISSSGVKEASMVGANVANLVPPVVNQALKQKYQASISLTT</sequence>
<name>A0A0W8E794_9ZZZZ</name>
<keyword evidence="4 12" id="KW-0808">Transferase</keyword>
<dbReference type="InterPro" id="IPR001980">
    <property type="entry name" value="PPAT"/>
</dbReference>
<dbReference type="PANTHER" id="PTHR21342:SF1">
    <property type="entry name" value="PHOSPHOPANTETHEINE ADENYLYLTRANSFERASE"/>
    <property type="match status" value="1"/>
</dbReference>
<comment type="catalytic activity">
    <reaction evidence="10">
        <text>(R)-4'-phosphopantetheine + ATP + H(+) = 3'-dephospho-CoA + diphosphate</text>
        <dbReference type="Rhea" id="RHEA:19801"/>
        <dbReference type="ChEBI" id="CHEBI:15378"/>
        <dbReference type="ChEBI" id="CHEBI:30616"/>
        <dbReference type="ChEBI" id="CHEBI:33019"/>
        <dbReference type="ChEBI" id="CHEBI:57328"/>
        <dbReference type="ChEBI" id="CHEBI:61723"/>
        <dbReference type="EC" id="2.7.7.3"/>
    </reaction>
</comment>
<proteinExistence type="inferred from homology"/>
<evidence type="ECO:0000313" key="12">
    <source>
        <dbReference type="EMBL" id="KUG04527.1"/>
    </source>
</evidence>
<dbReference type="GO" id="GO:0004595">
    <property type="term" value="F:pantetheine-phosphate adenylyltransferase activity"/>
    <property type="evidence" value="ECO:0007669"/>
    <property type="project" value="UniProtKB-EC"/>
</dbReference>
<dbReference type="Pfam" id="PF01467">
    <property type="entry name" value="CTP_transf_like"/>
    <property type="match status" value="1"/>
</dbReference>
<evidence type="ECO:0000256" key="4">
    <source>
        <dbReference type="ARBA" id="ARBA00022679"/>
    </source>
</evidence>
<dbReference type="CDD" id="cd02163">
    <property type="entry name" value="PPAT"/>
    <property type="match status" value="1"/>
</dbReference>
<evidence type="ECO:0000256" key="10">
    <source>
        <dbReference type="ARBA" id="ARBA00029346"/>
    </source>
</evidence>
<dbReference type="EMBL" id="LNQE01001845">
    <property type="protein sequence ID" value="KUG04527.1"/>
    <property type="molecule type" value="Genomic_DNA"/>
</dbReference>
<dbReference type="InterPro" id="IPR004821">
    <property type="entry name" value="Cyt_trans-like"/>
</dbReference>
<dbReference type="InterPro" id="IPR014729">
    <property type="entry name" value="Rossmann-like_a/b/a_fold"/>
</dbReference>
<evidence type="ECO:0000256" key="5">
    <source>
        <dbReference type="ARBA" id="ARBA00022695"/>
    </source>
</evidence>
<dbReference type="SUPFAM" id="SSF52374">
    <property type="entry name" value="Nucleotidylyl transferase"/>
    <property type="match status" value="1"/>
</dbReference>
<dbReference type="HAMAP" id="MF_00151">
    <property type="entry name" value="PPAT_bact"/>
    <property type="match status" value="1"/>
</dbReference>
<dbReference type="PRINTS" id="PR01020">
    <property type="entry name" value="LPSBIOSNTHSS"/>
</dbReference>
<keyword evidence="7" id="KW-0067">ATP-binding</keyword>
<dbReference type="NCBIfam" id="TIGR01510">
    <property type="entry name" value="coaD_prev_kdtB"/>
    <property type="match status" value="1"/>
</dbReference>
<keyword evidence="5 12" id="KW-0548">Nucleotidyltransferase</keyword>
<evidence type="ECO:0000256" key="6">
    <source>
        <dbReference type="ARBA" id="ARBA00022741"/>
    </source>
</evidence>
<evidence type="ECO:0000259" key="11">
    <source>
        <dbReference type="Pfam" id="PF01467"/>
    </source>
</evidence>
<dbReference type="GO" id="GO:0005524">
    <property type="term" value="F:ATP binding"/>
    <property type="evidence" value="ECO:0007669"/>
    <property type="project" value="UniProtKB-KW"/>
</dbReference>
<evidence type="ECO:0000256" key="2">
    <source>
        <dbReference type="ARBA" id="ARBA00013868"/>
    </source>
</evidence>
<comment type="caution">
    <text evidence="12">The sequence shown here is derived from an EMBL/GenBank/DDBJ whole genome shotgun (WGS) entry which is preliminary data.</text>
</comment>
<dbReference type="PANTHER" id="PTHR21342">
    <property type="entry name" value="PHOSPHOPANTETHEINE ADENYLYLTRANSFERASE"/>
    <property type="match status" value="1"/>
</dbReference>
<protein>
    <recommendedName>
        <fullName evidence="2">Phosphopantetheine adenylyltransferase</fullName>
        <ecNumber evidence="1">2.7.7.3</ecNumber>
    </recommendedName>
</protein>
<evidence type="ECO:0000256" key="3">
    <source>
        <dbReference type="ARBA" id="ARBA00022490"/>
    </source>
</evidence>
<evidence type="ECO:0000256" key="1">
    <source>
        <dbReference type="ARBA" id="ARBA00012392"/>
    </source>
</evidence>
<keyword evidence="9" id="KW-0173">Coenzyme A biosynthesis</keyword>
<dbReference type="AlphaFoldDB" id="A0A0W8E794"/>
<accession>A0A0W8E794</accession>
<feature type="domain" description="Cytidyltransferase-like" evidence="11">
    <location>
        <begin position="5"/>
        <end position="133"/>
    </location>
</feature>
<keyword evidence="8" id="KW-0460">Magnesium</keyword>
<dbReference type="Gene3D" id="3.40.50.620">
    <property type="entry name" value="HUPs"/>
    <property type="match status" value="1"/>
</dbReference>
<organism evidence="12">
    <name type="scientific">hydrocarbon metagenome</name>
    <dbReference type="NCBI Taxonomy" id="938273"/>
    <lineage>
        <taxon>unclassified sequences</taxon>
        <taxon>metagenomes</taxon>
        <taxon>ecological metagenomes</taxon>
    </lineage>
</organism>
<keyword evidence="3" id="KW-0963">Cytoplasm</keyword>
<dbReference type="EC" id="2.7.7.3" evidence="1"/>
<reference evidence="12" key="1">
    <citation type="journal article" date="2015" name="Proc. Natl. Acad. Sci. U.S.A.">
        <title>Networks of energetic and metabolic interactions define dynamics in microbial communities.</title>
        <authorList>
            <person name="Embree M."/>
            <person name="Liu J.K."/>
            <person name="Al-Bassam M.M."/>
            <person name="Zengler K."/>
        </authorList>
    </citation>
    <scope>NUCLEOTIDE SEQUENCE</scope>
</reference>
<evidence type="ECO:0000256" key="9">
    <source>
        <dbReference type="ARBA" id="ARBA00022993"/>
    </source>
</evidence>
<evidence type="ECO:0000256" key="8">
    <source>
        <dbReference type="ARBA" id="ARBA00022842"/>
    </source>
</evidence>
<dbReference type="GO" id="GO:0015937">
    <property type="term" value="P:coenzyme A biosynthetic process"/>
    <property type="evidence" value="ECO:0007669"/>
    <property type="project" value="UniProtKB-KW"/>
</dbReference>
<keyword evidence="6" id="KW-0547">Nucleotide-binding</keyword>
<gene>
    <name evidence="12" type="ORF">ASZ90_018018</name>
</gene>
<dbReference type="NCBIfam" id="TIGR00125">
    <property type="entry name" value="cyt_tran_rel"/>
    <property type="match status" value="1"/>
</dbReference>
<evidence type="ECO:0000256" key="7">
    <source>
        <dbReference type="ARBA" id="ARBA00022840"/>
    </source>
</evidence>